<dbReference type="AlphaFoldDB" id="A0A0A9AZA1"/>
<evidence type="ECO:0000313" key="2">
    <source>
        <dbReference type="EMBL" id="JAD52412.1"/>
    </source>
</evidence>
<proteinExistence type="predicted"/>
<reference evidence="2" key="1">
    <citation type="submission" date="2014-09" db="EMBL/GenBank/DDBJ databases">
        <authorList>
            <person name="Magalhaes I.L.F."/>
            <person name="Oliveira U."/>
            <person name="Santos F.R."/>
            <person name="Vidigal T.H.D.A."/>
            <person name="Brescovit A.D."/>
            <person name="Santos A.J."/>
        </authorList>
    </citation>
    <scope>NUCLEOTIDE SEQUENCE</scope>
    <source>
        <tissue evidence="2">Shoot tissue taken approximately 20 cm above the soil surface</tissue>
    </source>
</reference>
<name>A0A0A9AZA1_ARUDO</name>
<dbReference type="EMBL" id="GBRH01245483">
    <property type="protein sequence ID" value="JAD52412.1"/>
    <property type="molecule type" value="Transcribed_RNA"/>
</dbReference>
<feature type="region of interest" description="Disordered" evidence="1">
    <location>
        <begin position="1"/>
        <end position="29"/>
    </location>
</feature>
<organism evidence="2">
    <name type="scientific">Arundo donax</name>
    <name type="common">Giant reed</name>
    <name type="synonym">Donax arundinaceus</name>
    <dbReference type="NCBI Taxonomy" id="35708"/>
    <lineage>
        <taxon>Eukaryota</taxon>
        <taxon>Viridiplantae</taxon>
        <taxon>Streptophyta</taxon>
        <taxon>Embryophyta</taxon>
        <taxon>Tracheophyta</taxon>
        <taxon>Spermatophyta</taxon>
        <taxon>Magnoliopsida</taxon>
        <taxon>Liliopsida</taxon>
        <taxon>Poales</taxon>
        <taxon>Poaceae</taxon>
        <taxon>PACMAD clade</taxon>
        <taxon>Arundinoideae</taxon>
        <taxon>Arundineae</taxon>
        <taxon>Arundo</taxon>
    </lineage>
</organism>
<evidence type="ECO:0000256" key="1">
    <source>
        <dbReference type="SAM" id="MobiDB-lite"/>
    </source>
</evidence>
<reference evidence="2" key="2">
    <citation type="journal article" date="2015" name="Data Brief">
        <title>Shoot transcriptome of the giant reed, Arundo donax.</title>
        <authorList>
            <person name="Barrero R.A."/>
            <person name="Guerrero F.D."/>
            <person name="Moolhuijzen P."/>
            <person name="Goolsby J.A."/>
            <person name="Tidwell J."/>
            <person name="Bellgard S.E."/>
            <person name="Bellgard M.I."/>
        </authorList>
    </citation>
    <scope>NUCLEOTIDE SEQUENCE</scope>
    <source>
        <tissue evidence="2">Shoot tissue taken approximately 20 cm above the soil surface</tissue>
    </source>
</reference>
<accession>A0A0A9AZA1</accession>
<sequence>MLEGRNTHHTPAHKKEALKSKAPTFSGFQ</sequence>
<protein>
    <submittedName>
        <fullName evidence="2">Uncharacterized protein</fullName>
    </submittedName>
</protein>